<protein>
    <submittedName>
        <fullName evidence="2">Uncharacterized protein</fullName>
    </submittedName>
</protein>
<dbReference type="Gramene" id="OQU79951">
    <property type="protein sequence ID" value="OQU79951"/>
    <property type="gene ID" value="SORBI_3007G050750"/>
</dbReference>
<proteinExistence type="predicted"/>
<organism evidence="2 3">
    <name type="scientific">Sorghum bicolor</name>
    <name type="common">Sorghum</name>
    <name type="synonym">Sorghum vulgare</name>
    <dbReference type="NCBI Taxonomy" id="4558"/>
    <lineage>
        <taxon>Eukaryota</taxon>
        <taxon>Viridiplantae</taxon>
        <taxon>Streptophyta</taxon>
        <taxon>Embryophyta</taxon>
        <taxon>Tracheophyta</taxon>
        <taxon>Spermatophyta</taxon>
        <taxon>Magnoliopsida</taxon>
        <taxon>Liliopsida</taxon>
        <taxon>Poales</taxon>
        <taxon>Poaceae</taxon>
        <taxon>PACMAD clade</taxon>
        <taxon>Panicoideae</taxon>
        <taxon>Andropogonodae</taxon>
        <taxon>Andropogoneae</taxon>
        <taxon>Sorghinae</taxon>
        <taxon>Sorghum</taxon>
    </lineage>
</organism>
<dbReference type="Proteomes" id="UP000000768">
    <property type="component" value="Chromosome 7"/>
</dbReference>
<feature type="region of interest" description="Disordered" evidence="1">
    <location>
        <begin position="121"/>
        <end position="140"/>
    </location>
</feature>
<feature type="compositionally biased region" description="Polar residues" evidence="1">
    <location>
        <begin position="128"/>
        <end position="140"/>
    </location>
</feature>
<keyword evidence="3" id="KW-1185">Reference proteome</keyword>
<reference evidence="3" key="2">
    <citation type="journal article" date="2018" name="Plant J.">
        <title>The Sorghum bicolor reference genome: improved assembly, gene annotations, a transcriptome atlas, and signatures of genome organization.</title>
        <authorList>
            <person name="McCormick R.F."/>
            <person name="Truong S.K."/>
            <person name="Sreedasyam A."/>
            <person name="Jenkins J."/>
            <person name="Shu S."/>
            <person name="Sims D."/>
            <person name="Kennedy M."/>
            <person name="Amirebrahimi M."/>
            <person name="Weers B.D."/>
            <person name="McKinley B."/>
            <person name="Mattison A."/>
            <person name="Morishige D.T."/>
            <person name="Grimwood J."/>
            <person name="Schmutz J."/>
            <person name="Mullet J.E."/>
        </authorList>
    </citation>
    <scope>NUCLEOTIDE SEQUENCE [LARGE SCALE GENOMIC DNA]</scope>
    <source>
        <strain evidence="3">cv. BTx623</strain>
    </source>
</reference>
<gene>
    <name evidence="2" type="ORF">SORBI_3007G050750</name>
</gene>
<reference evidence="2 3" key="1">
    <citation type="journal article" date="2009" name="Nature">
        <title>The Sorghum bicolor genome and the diversification of grasses.</title>
        <authorList>
            <person name="Paterson A.H."/>
            <person name="Bowers J.E."/>
            <person name="Bruggmann R."/>
            <person name="Dubchak I."/>
            <person name="Grimwood J."/>
            <person name="Gundlach H."/>
            <person name="Haberer G."/>
            <person name="Hellsten U."/>
            <person name="Mitros T."/>
            <person name="Poliakov A."/>
            <person name="Schmutz J."/>
            <person name="Spannagl M."/>
            <person name="Tang H."/>
            <person name="Wang X."/>
            <person name="Wicker T."/>
            <person name="Bharti A.K."/>
            <person name="Chapman J."/>
            <person name="Feltus F.A."/>
            <person name="Gowik U."/>
            <person name="Grigoriev I.V."/>
            <person name="Lyons E."/>
            <person name="Maher C.A."/>
            <person name="Martis M."/>
            <person name="Narechania A."/>
            <person name="Otillar R.P."/>
            <person name="Penning B.W."/>
            <person name="Salamov A.A."/>
            <person name="Wang Y."/>
            <person name="Zhang L."/>
            <person name="Carpita N.C."/>
            <person name="Freeling M."/>
            <person name="Gingle A.R."/>
            <person name="Hash C.T."/>
            <person name="Keller B."/>
            <person name="Klein P."/>
            <person name="Kresovich S."/>
            <person name="McCann M.C."/>
            <person name="Ming R."/>
            <person name="Peterson D.G."/>
            <person name="Mehboob-ur-Rahman"/>
            <person name="Ware D."/>
            <person name="Westhoff P."/>
            <person name="Mayer K.F."/>
            <person name="Messing J."/>
            <person name="Rokhsar D.S."/>
        </authorList>
    </citation>
    <scope>NUCLEOTIDE SEQUENCE [LARGE SCALE GENOMIC DNA]</scope>
    <source>
        <strain evidence="3">cv. BTx623</strain>
    </source>
</reference>
<accession>A0A1Z5R935</accession>
<evidence type="ECO:0000313" key="2">
    <source>
        <dbReference type="EMBL" id="OQU79951.1"/>
    </source>
</evidence>
<feature type="region of interest" description="Disordered" evidence="1">
    <location>
        <begin position="1"/>
        <end position="78"/>
    </location>
</feature>
<evidence type="ECO:0000313" key="3">
    <source>
        <dbReference type="Proteomes" id="UP000000768"/>
    </source>
</evidence>
<dbReference type="AlphaFoldDB" id="A0A1Z5R935"/>
<dbReference type="InParanoid" id="A0A1Z5R935"/>
<sequence length="140" mass="15308">MLAHTNTRQAATTQPHPHPTRTPTPIFSCRAAPPASHTNQPRAHTGTPYSRGRRERKPAGRRRAAPPESVATAAPRTMPSCRRAALPAHTSASVHVFSRCRVFFLLTAAFLLYCSMRKLNPGRGPSVPASQQWLGDSTYT</sequence>
<feature type="compositionally biased region" description="Basic residues" evidence="1">
    <location>
        <begin position="51"/>
        <end position="64"/>
    </location>
</feature>
<dbReference type="EMBL" id="CM000766">
    <property type="protein sequence ID" value="OQU79951.1"/>
    <property type="molecule type" value="Genomic_DNA"/>
</dbReference>
<name>A0A1Z5R935_SORBI</name>
<evidence type="ECO:0000256" key="1">
    <source>
        <dbReference type="SAM" id="MobiDB-lite"/>
    </source>
</evidence>